<feature type="region of interest" description="Disordered" evidence="12">
    <location>
        <begin position="1246"/>
        <end position="1268"/>
    </location>
</feature>
<feature type="region of interest" description="Disordered" evidence="12">
    <location>
        <begin position="1"/>
        <end position="50"/>
    </location>
</feature>
<keyword evidence="2" id="KW-0723">Serine/threonine-protein kinase</keyword>
<dbReference type="CDD" id="cd05579">
    <property type="entry name" value="STKc_MAST_like"/>
    <property type="match status" value="1"/>
</dbReference>
<dbReference type="SMART" id="SM00133">
    <property type="entry name" value="S_TK_X"/>
    <property type="match status" value="1"/>
</dbReference>
<feature type="compositionally biased region" description="Polar residues" evidence="12">
    <location>
        <begin position="1683"/>
        <end position="1707"/>
    </location>
</feature>
<dbReference type="InterPro" id="IPR000719">
    <property type="entry name" value="Prot_kinase_dom"/>
</dbReference>
<feature type="modified residue" description="4-aspartylphosphate" evidence="10">
    <location>
        <position position="1794"/>
    </location>
</feature>
<evidence type="ECO:0000256" key="1">
    <source>
        <dbReference type="ARBA" id="ARBA00012513"/>
    </source>
</evidence>
<dbReference type="Gene3D" id="3.40.50.2300">
    <property type="match status" value="1"/>
</dbReference>
<dbReference type="PROSITE" id="PS50011">
    <property type="entry name" value="PROTEIN_KINASE_DOM"/>
    <property type="match status" value="1"/>
</dbReference>
<feature type="region of interest" description="Disordered" evidence="12">
    <location>
        <begin position="408"/>
        <end position="477"/>
    </location>
</feature>
<evidence type="ECO:0000256" key="6">
    <source>
        <dbReference type="ARBA" id="ARBA00022777"/>
    </source>
</evidence>
<feature type="compositionally biased region" description="Acidic residues" evidence="12">
    <location>
        <begin position="870"/>
        <end position="903"/>
    </location>
</feature>
<dbReference type="GO" id="GO:0005634">
    <property type="term" value="C:nucleus"/>
    <property type="evidence" value="ECO:0007669"/>
    <property type="project" value="TreeGrafter"/>
</dbReference>
<evidence type="ECO:0000259" key="15">
    <source>
        <dbReference type="PROSITE" id="PS50112"/>
    </source>
</evidence>
<evidence type="ECO:0000256" key="5">
    <source>
        <dbReference type="ARBA" id="ARBA00022741"/>
    </source>
</evidence>
<dbReference type="SMART" id="SM00220">
    <property type="entry name" value="S_TKc"/>
    <property type="match status" value="1"/>
</dbReference>
<feature type="domain" description="AGC-kinase C-terminal" evidence="16">
    <location>
        <begin position="1472"/>
        <end position="1570"/>
    </location>
</feature>
<dbReference type="EMBL" id="ML122250">
    <property type="protein sequence ID" value="RPD67291.1"/>
    <property type="molecule type" value="Genomic_DNA"/>
</dbReference>
<dbReference type="SUPFAM" id="SSF52172">
    <property type="entry name" value="CheY-like"/>
    <property type="match status" value="1"/>
</dbReference>
<dbReference type="InterPro" id="IPR008271">
    <property type="entry name" value="Ser/Thr_kinase_AS"/>
</dbReference>
<organism evidence="17 18">
    <name type="scientific">Lentinus tigrinus ALCF2SS1-6</name>
    <dbReference type="NCBI Taxonomy" id="1328759"/>
    <lineage>
        <taxon>Eukaryota</taxon>
        <taxon>Fungi</taxon>
        <taxon>Dikarya</taxon>
        <taxon>Basidiomycota</taxon>
        <taxon>Agaricomycotina</taxon>
        <taxon>Agaricomycetes</taxon>
        <taxon>Polyporales</taxon>
        <taxon>Polyporaceae</taxon>
        <taxon>Lentinus</taxon>
    </lineage>
</organism>
<feature type="compositionally biased region" description="Basic and acidic residues" evidence="12">
    <location>
        <begin position="83"/>
        <end position="109"/>
    </location>
</feature>
<keyword evidence="7" id="KW-0067">ATP-binding</keyword>
<dbReference type="CDD" id="cd17546">
    <property type="entry name" value="REC_hyHK_CKI1_RcsC-like"/>
    <property type="match status" value="1"/>
</dbReference>
<feature type="compositionally biased region" description="Polar residues" evidence="12">
    <location>
        <begin position="908"/>
        <end position="919"/>
    </location>
</feature>
<comment type="catalytic activity">
    <reaction evidence="8">
        <text>L-threonyl-[protein] + ATP = O-phospho-L-threonyl-[protein] + ADP + H(+)</text>
        <dbReference type="Rhea" id="RHEA:46608"/>
        <dbReference type="Rhea" id="RHEA-COMP:11060"/>
        <dbReference type="Rhea" id="RHEA-COMP:11605"/>
        <dbReference type="ChEBI" id="CHEBI:15378"/>
        <dbReference type="ChEBI" id="CHEBI:30013"/>
        <dbReference type="ChEBI" id="CHEBI:30616"/>
        <dbReference type="ChEBI" id="CHEBI:61977"/>
        <dbReference type="ChEBI" id="CHEBI:456216"/>
        <dbReference type="EC" id="2.7.11.1"/>
    </reaction>
</comment>
<feature type="compositionally biased region" description="Low complexity" evidence="12">
    <location>
        <begin position="206"/>
        <end position="218"/>
    </location>
</feature>
<dbReference type="Pfam" id="PF00069">
    <property type="entry name" value="Pkinase"/>
    <property type="match status" value="2"/>
</dbReference>
<dbReference type="SUPFAM" id="SSF55785">
    <property type="entry name" value="PYP-like sensor domain (PAS domain)"/>
    <property type="match status" value="1"/>
</dbReference>
<protein>
    <recommendedName>
        <fullName evidence="1">non-specific serine/threonine protein kinase</fullName>
        <ecNumber evidence="1">2.7.11.1</ecNumber>
    </recommendedName>
</protein>
<feature type="region of interest" description="Disordered" evidence="12">
    <location>
        <begin position="1517"/>
        <end position="1538"/>
    </location>
</feature>
<name>A0A5C2SVK2_9APHY</name>
<dbReference type="InterPro" id="IPR035965">
    <property type="entry name" value="PAS-like_dom_sf"/>
</dbReference>
<keyword evidence="5" id="KW-0547">Nucleotide-binding</keyword>
<feature type="region of interest" description="Disordered" evidence="12">
    <location>
        <begin position="1676"/>
        <end position="1709"/>
    </location>
</feature>
<feature type="region of interest" description="Disordered" evidence="12">
    <location>
        <begin position="1585"/>
        <end position="1661"/>
    </location>
</feature>
<keyword evidence="6" id="KW-0418">Kinase</keyword>
<evidence type="ECO:0000313" key="18">
    <source>
        <dbReference type="Proteomes" id="UP000313359"/>
    </source>
</evidence>
<feature type="region of interest" description="Disordered" evidence="12">
    <location>
        <begin position="1353"/>
        <end position="1373"/>
    </location>
</feature>
<evidence type="ECO:0000259" key="13">
    <source>
        <dbReference type="PROSITE" id="PS50011"/>
    </source>
</evidence>
<feature type="domain" description="Protein kinase" evidence="13">
    <location>
        <begin position="1088"/>
        <end position="1471"/>
    </location>
</feature>
<feature type="coiled-coil region" evidence="11">
    <location>
        <begin position="688"/>
        <end position="715"/>
    </location>
</feature>
<dbReference type="PROSITE" id="PS00108">
    <property type="entry name" value="PROTEIN_KINASE_ST"/>
    <property type="match status" value="1"/>
</dbReference>
<feature type="compositionally biased region" description="Low complexity" evidence="12">
    <location>
        <begin position="1633"/>
        <end position="1646"/>
    </location>
</feature>
<dbReference type="STRING" id="1328759.A0A5C2SVK2"/>
<dbReference type="PROSITE" id="PS50112">
    <property type="entry name" value="PAS"/>
    <property type="match status" value="1"/>
</dbReference>
<evidence type="ECO:0000256" key="12">
    <source>
        <dbReference type="SAM" id="MobiDB-lite"/>
    </source>
</evidence>
<keyword evidence="18" id="KW-1185">Reference proteome</keyword>
<dbReference type="InterPro" id="IPR000014">
    <property type="entry name" value="PAS"/>
</dbReference>
<feature type="compositionally biased region" description="Low complexity" evidence="12">
    <location>
        <begin position="920"/>
        <end position="937"/>
    </location>
</feature>
<dbReference type="FunFam" id="1.10.510.10:FF:000580">
    <property type="entry name" value="AGC protein kinase"/>
    <property type="match status" value="1"/>
</dbReference>
<evidence type="ECO:0000256" key="3">
    <source>
        <dbReference type="ARBA" id="ARBA00022553"/>
    </source>
</evidence>
<feature type="region of interest" description="Disordered" evidence="12">
    <location>
        <begin position="136"/>
        <end position="290"/>
    </location>
</feature>
<dbReference type="GO" id="GO:0004674">
    <property type="term" value="F:protein serine/threonine kinase activity"/>
    <property type="evidence" value="ECO:0007669"/>
    <property type="project" value="UniProtKB-KW"/>
</dbReference>
<keyword evidence="4" id="KW-0808">Transferase</keyword>
<dbReference type="InterPro" id="IPR001789">
    <property type="entry name" value="Sig_transdc_resp-reg_receiver"/>
</dbReference>
<feature type="domain" description="Response regulatory" evidence="14">
    <location>
        <begin position="1744"/>
        <end position="1860"/>
    </location>
</feature>
<dbReference type="Gene3D" id="1.10.510.10">
    <property type="entry name" value="Transferase(Phosphotransferase) domain 1"/>
    <property type="match status" value="2"/>
</dbReference>
<dbReference type="GO" id="GO:0005737">
    <property type="term" value="C:cytoplasm"/>
    <property type="evidence" value="ECO:0007669"/>
    <property type="project" value="TreeGrafter"/>
</dbReference>
<feature type="compositionally biased region" description="Polar residues" evidence="12">
    <location>
        <begin position="166"/>
        <end position="188"/>
    </location>
</feature>
<feature type="region of interest" description="Disordered" evidence="12">
    <location>
        <begin position="869"/>
        <end position="952"/>
    </location>
</feature>
<proteinExistence type="predicted"/>
<evidence type="ECO:0000256" key="9">
    <source>
        <dbReference type="ARBA" id="ARBA00048679"/>
    </source>
</evidence>
<dbReference type="Gene3D" id="3.30.450.20">
    <property type="entry name" value="PAS domain"/>
    <property type="match status" value="1"/>
</dbReference>
<dbReference type="GO" id="GO:0005524">
    <property type="term" value="F:ATP binding"/>
    <property type="evidence" value="ECO:0007669"/>
    <property type="project" value="UniProtKB-KW"/>
</dbReference>
<dbReference type="EC" id="2.7.11.1" evidence="1"/>
<evidence type="ECO:0000313" key="17">
    <source>
        <dbReference type="EMBL" id="RPD67291.1"/>
    </source>
</evidence>
<feature type="compositionally biased region" description="Low complexity" evidence="12">
    <location>
        <begin position="31"/>
        <end position="46"/>
    </location>
</feature>
<dbReference type="Gene3D" id="3.30.200.20">
    <property type="entry name" value="Phosphorylase Kinase, domain 1"/>
    <property type="match status" value="1"/>
</dbReference>
<feature type="region of interest" description="Disordered" evidence="12">
    <location>
        <begin position="83"/>
        <end position="118"/>
    </location>
</feature>
<keyword evidence="11" id="KW-0175">Coiled coil</keyword>
<dbReference type="InterPro" id="IPR000961">
    <property type="entry name" value="AGC-kinase_C"/>
</dbReference>
<dbReference type="PANTHER" id="PTHR24356:SF1">
    <property type="entry name" value="SERINE_THREONINE-PROTEIN KINASE GREATWALL"/>
    <property type="match status" value="1"/>
</dbReference>
<dbReference type="GO" id="GO:1901992">
    <property type="term" value="P:positive regulation of mitotic cell cycle phase transition"/>
    <property type="evidence" value="ECO:0007669"/>
    <property type="project" value="UniProtKB-ARBA"/>
</dbReference>
<dbReference type="FunFam" id="3.30.200.20:FF:001008">
    <property type="entry name" value="Serine/threonine-protein kinase cek1"/>
    <property type="match status" value="1"/>
</dbReference>
<accession>A0A5C2SVK2</accession>
<evidence type="ECO:0000259" key="16">
    <source>
        <dbReference type="PROSITE" id="PS51285"/>
    </source>
</evidence>
<evidence type="ECO:0000259" key="14">
    <source>
        <dbReference type="PROSITE" id="PS50110"/>
    </source>
</evidence>
<dbReference type="FunFam" id="1.10.510.10:FF:000340">
    <property type="entry name" value="Serine threonine protein kinase"/>
    <property type="match status" value="1"/>
</dbReference>
<feature type="domain" description="PAS" evidence="15">
    <location>
        <begin position="484"/>
        <end position="557"/>
    </location>
</feature>
<feature type="compositionally biased region" description="Polar residues" evidence="12">
    <location>
        <begin position="1517"/>
        <end position="1527"/>
    </location>
</feature>
<dbReference type="PROSITE" id="PS50110">
    <property type="entry name" value="RESPONSE_REGULATORY"/>
    <property type="match status" value="1"/>
</dbReference>
<feature type="region of interest" description="Disordered" evidence="12">
    <location>
        <begin position="1283"/>
        <end position="1320"/>
    </location>
</feature>
<dbReference type="InterPro" id="IPR050236">
    <property type="entry name" value="Ser_Thr_kinase_AGC"/>
</dbReference>
<evidence type="ECO:0000256" key="4">
    <source>
        <dbReference type="ARBA" id="ARBA00022679"/>
    </source>
</evidence>
<feature type="compositionally biased region" description="Low complexity" evidence="12">
    <location>
        <begin position="260"/>
        <end position="282"/>
    </location>
</feature>
<dbReference type="PANTHER" id="PTHR24356">
    <property type="entry name" value="SERINE/THREONINE-PROTEIN KINASE"/>
    <property type="match status" value="1"/>
</dbReference>
<gene>
    <name evidence="17" type="ORF">L227DRAFT_516497</name>
</gene>
<evidence type="ECO:0000256" key="11">
    <source>
        <dbReference type="SAM" id="Coils"/>
    </source>
</evidence>
<dbReference type="Proteomes" id="UP000313359">
    <property type="component" value="Unassembled WGS sequence"/>
</dbReference>
<dbReference type="InterPro" id="IPR011009">
    <property type="entry name" value="Kinase-like_dom_sf"/>
</dbReference>
<evidence type="ECO:0000256" key="8">
    <source>
        <dbReference type="ARBA" id="ARBA00047899"/>
    </source>
</evidence>
<reference evidence="17" key="1">
    <citation type="journal article" date="2018" name="Genome Biol. Evol.">
        <title>Genomics and development of Lentinus tigrinus, a white-rot wood-decaying mushroom with dimorphic fruiting bodies.</title>
        <authorList>
            <person name="Wu B."/>
            <person name="Xu Z."/>
            <person name="Knudson A."/>
            <person name="Carlson A."/>
            <person name="Chen N."/>
            <person name="Kovaka S."/>
            <person name="LaButti K."/>
            <person name="Lipzen A."/>
            <person name="Pennachio C."/>
            <person name="Riley R."/>
            <person name="Schakwitz W."/>
            <person name="Umezawa K."/>
            <person name="Ohm R.A."/>
            <person name="Grigoriev I.V."/>
            <person name="Nagy L.G."/>
            <person name="Gibbons J."/>
            <person name="Hibbett D."/>
        </authorList>
    </citation>
    <scope>NUCLEOTIDE SEQUENCE [LARGE SCALE GENOMIC DNA]</scope>
    <source>
        <strain evidence="17">ALCF2SS1-6</strain>
    </source>
</reference>
<evidence type="ECO:0000256" key="2">
    <source>
        <dbReference type="ARBA" id="ARBA00022527"/>
    </source>
</evidence>
<dbReference type="InterPro" id="IPR011006">
    <property type="entry name" value="CheY-like_superfamily"/>
</dbReference>
<evidence type="ECO:0000256" key="10">
    <source>
        <dbReference type="PROSITE-ProRule" id="PRU00169"/>
    </source>
</evidence>
<comment type="catalytic activity">
    <reaction evidence="9">
        <text>L-seryl-[protein] + ATP = O-phospho-L-seryl-[protein] + ADP + H(+)</text>
        <dbReference type="Rhea" id="RHEA:17989"/>
        <dbReference type="Rhea" id="RHEA-COMP:9863"/>
        <dbReference type="Rhea" id="RHEA-COMP:11604"/>
        <dbReference type="ChEBI" id="CHEBI:15378"/>
        <dbReference type="ChEBI" id="CHEBI:29999"/>
        <dbReference type="ChEBI" id="CHEBI:30616"/>
        <dbReference type="ChEBI" id="CHEBI:83421"/>
        <dbReference type="ChEBI" id="CHEBI:456216"/>
        <dbReference type="EC" id="2.7.11.1"/>
    </reaction>
</comment>
<feature type="region of interest" description="Disordered" evidence="12">
    <location>
        <begin position="1024"/>
        <end position="1051"/>
    </location>
</feature>
<feature type="compositionally biased region" description="Polar residues" evidence="12">
    <location>
        <begin position="233"/>
        <end position="245"/>
    </location>
</feature>
<dbReference type="Pfam" id="PF00072">
    <property type="entry name" value="Response_reg"/>
    <property type="match status" value="1"/>
</dbReference>
<evidence type="ECO:0000256" key="7">
    <source>
        <dbReference type="ARBA" id="ARBA00022840"/>
    </source>
</evidence>
<feature type="compositionally biased region" description="Basic and acidic residues" evidence="12">
    <location>
        <begin position="146"/>
        <end position="164"/>
    </location>
</feature>
<dbReference type="OrthoDB" id="162894at2759"/>
<feature type="compositionally biased region" description="Basic and acidic residues" evidence="12">
    <location>
        <begin position="417"/>
        <end position="434"/>
    </location>
</feature>
<dbReference type="PROSITE" id="PS51285">
    <property type="entry name" value="AGC_KINASE_CTER"/>
    <property type="match status" value="1"/>
</dbReference>
<keyword evidence="3 10" id="KW-0597">Phosphoprotein</keyword>
<sequence>MSDSSLPRRQPPSPLVFSPETVLNPIQHQASTSSTTNHGSGSNTVSMPFVRRHVTRRLKAAKAECDKELQRVTNSITAFFEERLREGDHEQEAEREQRELDRERDRESQAGDVAPLREAFVLQPQELRSALQFDEVSSDGGYEAEPEGHWHSRQRASLDEERPKQPTLTHRTSSPGLLTASVSSTSPASLRRHPTLPKERPVNVATSNTGTSSPSSVTTPPPETVSPRKQGDSSRSGQWAGQSLASRRLSRTIHIPVRPPRSGQSSRSTSRSRSPLPTARSTYADSNAGRRSSRIIVDDPIDPIMTTLYEIIAVATDVLDMSISQLTANPKVCETLVQRVQNIGKAWDEHPDWHGRNWYVQVLLAIASLSRVVEWWEAEKQFWNFDDNDDEQEEPLTFVMKPAEEEIPATAPTPAARPDDDNALKLSPEDESRLRMSRTTSQNRRSRDESTKEITSSVAHKESDHSKGPSSKFDGNNESARVLATERLRLQAETAQSQNIVMELSLDGDHFIWINYAWRGVTGMDPEDYFGTRVSKLLAPSDWHVFRDATRRLQENDSQTIEVKFKLKIPGDDPSAPSNLYQQMEGSGMLVIDREGRPTHSMWVIRPVGQPEVLQAPPSILLEAGEIGDEPASAEAQQVGFGDRSALEPVTPFPFARPINTTPILCRICECNVPQWYFEKHNETCSEVHRLEAEIGECNESIAELRNTIRELQVAMDRSSPMAIPEYRGMPIFTPSTSPGSSSPLQLLRAPLKMKRTSVKKMQRQVLEQLEDILQVAFEVSVPALKEEESVQPIERQRLLSPTSEHKMTQVQNWNKPTIEDAALTQLIEDVGRLMSQKIDNVLRMQNTIKYSEKIRQEWEQKVEQTLAQLDEEEDEGSEGEEGDEELQEGELQEQDQDQDQEGDDHSSTTSEYAFNGQQSSSDPTPIASASPIPFSSGREPAALGMSPSSLPSVSAVPVPMYWQSQSNTHQTRCSTPSSISSPLALAAPIIASHEQPPPMDLNEPSSSGMTIRARRSPQNLEPKLLITPPLSPMVSPQDGTTRRSHRRHSTAQAIISPTASVGGTPLSPRLPSVAPLSRTTPTSIKDFEIIKPISKGAFGSVFLAKKKVTGDYFAIKVLKKADMIAKNQITNVKAERMILMKQAESPFVAKLYFTFQSKENLYLVMEYLNGGDCAALIKSLGSLPEEWTRNYIAEVTLGLEYLHQRGIVHRDLKPDNLLIDQHGHLKLTDFGLSRIGLLGRQTRTPGLMSDRVRGHPRAASRPPSIDSAYMAPSPMFAVDLQPGGGSYFNHRTPSLPRPGSSPYLPLTDDPSESSGSESLYSGFLSFRRNGSTRQQQSSDSPLQSFATELANDLRSHPTPGGTSPSEQKVVGTPDYLAPETILGLRGDDAAVDWWALGVITYEFLYGIPPFHDETPEKVFENILNCQIEWHDDYVEVSDEAKDFMRRLMTLDPTKRLGVNGADEVKAHPFFAGIDWDKVTTTEAAFIPQVTDPESTDYFDPRGAVLQLFHDSEQPTLAQQFSDSPNAGASPDVTPASAPVALSREATASPSDDDFGSFSFKNLPVLKQANEDMIRKMKTDQLAPLTHALTEPPNLHSRRKSISNRIGIKKPASIVTPVDTSKGPLPTNPPSPATSTSSISSSVSRGPPTPGSAGSHARKPSEFGAVERFKLNHHHLEGDISRRNSMPSRLRTASVSTTGEGSVSDSWSGAVPHTPGQFELNTPPSSVASIDLKRAPDPNDRAVTCLLAEDNPITAKIIETLLIRLGCRCVVVADGSEAISVAMGDIKFDVILMDLHMPILDGEGAARYIKSTKNKNATTPIIAVSAYSGVESMEGEELFAAYIAKPVQKADLVAVMRQLGFKTSTAHGRGLGTKLTSAR</sequence>
<dbReference type="GO" id="GO:0000160">
    <property type="term" value="P:phosphorelay signal transduction system"/>
    <property type="evidence" value="ECO:0007669"/>
    <property type="project" value="InterPro"/>
</dbReference>
<dbReference type="SMART" id="SM00448">
    <property type="entry name" value="REC"/>
    <property type="match status" value="1"/>
</dbReference>
<dbReference type="SUPFAM" id="SSF56112">
    <property type="entry name" value="Protein kinase-like (PK-like)"/>
    <property type="match status" value="1"/>
</dbReference>